<keyword evidence="1" id="KW-0732">Signal</keyword>
<accession>A0A8S1EA07</accession>
<sequence>MSLKIIFTIIVITSVFADDDVLVDNCKKPLDLGDAKCDKKPSLQYHMDAKTGLCMAFTYTGCGGNENRFDSPSLCDSLCLPVGYMTCPAFTEKLKNNKGGNDCQTDDQCPKDGYCVRRLSGGGFCCKKSARKDLDADYASKCSASEQIAKVDGDVLIGKSCDSKFCPKGAKCVQGNSPDISCSSVCNEMTARRLLALHLLIVVVQLTISEGICDKPLNEGSEKCDKKPSIRYHMDPNMGICMAFNYTVCGGNENNFPSMSEWDDCTNEGFCALPPTIDVSGMCCDKKINDDIVADYTSRCSSSEEVVEVDHEKLIGKSCKSNFCSKGSRCVDGKYFATCCVKI</sequence>
<dbReference type="CDD" id="cd00109">
    <property type="entry name" value="Kunitz-type"/>
    <property type="match status" value="1"/>
</dbReference>
<evidence type="ECO:0000313" key="4">
    <source>
        <dbReference type="Proteomes" id="UP000494206"/>
    </source>
</evidence>
<keyword evidence="4" id="KW-1185">Reference proteome</keyword>
<comment type="caution">
    <text evidence="3">The sequence shown here is derived from an EMBL/GenBank/DDBJ whole genome shotgun (WGS) entry which is preliminary data.</text>
</comment>
<evidence type="ECO:0000313" key="3">
    <source>
        <dbReference type="EMBL" id="CAB3396855.1"/>
    </source>
</evidence>
<dbReference type="PROSITE" id="PS00280">
    <property type="entry name" value="BPTI_KUNITZ_1"/>
    <property type="match status" value="1"/>
</dbReference>
<dbReference type="EMBL" id="CADEPM010000001">
    <property type="protein sequence ID" value="CAB3396855.1"/>
    <property type="molecule type" value="Genomic_DNA"/>
</dbReference>
<dbReference type="Pfam" id="PF00014">
    <property type="entry name" value="Kunitz_BPTI"/>
    <property type="match status" value="2"/>
</dbReference>
<reference evidence="3 4" key="1">
    <citation type="submission" date="2020-04" db="EMBL/GenBank/DDBJ databases">
        <authorList>
            <person name="Laetsch R D."/>
            <person name="Stevens L."/>
            <person name="Kumar S."/>
            <person name="Blaxter L. M."/>
        </authorList>
    </citation>
    <scope>NUCLEOTIDE SEQUENCE [LARGE SCALE GENOMIC DNA]</scope>
</reference>
<dbReference type="SMART" id="SM00131">
    <property type="entry name" value="KU"/>
    <property type="match status" value="2"/>
</dbReference>
<name>A0A8S1EA07_9PELO</name>
<feature type="domain" description="BPTI/Kunitz inhibitor" evidence="2">
    <location>
        <begin position="26"/>
        <end position="79"/>
    </location>
</feature>
<organism evidence="3 4">
    <name type="scientific">Caenorhabditis bovis</name>
    <dbReference type="NCBI Taxonomy" id="2654633"/>
    <lineage>
        <taxon>Eukaryota</taxon>
        <taxon>Metazoa</taxon>
        <taxon>Ecdysozoa</taxon>
        <taxon>Nematoda</taxon>
        <taxon>Chromadorea</taxon>
        <taxon>Rhabditida</taxon>
        <taxon>Rhabditina</taxon>
        <taxon>Rhabditomorpha</taxon>
        <taxon>Rhabditoidea</taxon>
        <taxon>Rhabditidae</taxon>
        <taxon>Peloderinae</taxon>
        <taxon>Caenorhabditis</taxon>
    </lineage>
</organism>
<dbReference type="GO" id="GO:0004867">
    <property type="term" value="F:serine-type endopeptidase inhibitor activity"/>
    <property type="evidence" value="ECO:0007669"/>
    <property type="project" value="InterPro"/>
</dbReference>
<dbReference type="InterPro" id="IPR052861">
    <property type="entry name" value="BPTI/Kunitz_domain"/>
</dbReference>
<dbReference type="PANTHER" id="PTHR47248">
    <property type="entry name" value="PROTEIN CBG06772"/>
    <property type="match status" value="1"/>
</dbReference>
<dbReference type="Proteomes" id="UP000494206">
    <property type="component" value="Unassembled WGS sequence"/>
</dbReference>
<dbReference type="Gene3D" id="4.10.410.10">
    <property type="entry name" value="Pancreatic trypsin inhibitor Kunitz domain"/>
    <property type="match status" value="2"/>
</dbReference>
<protein>
    <recommendedName>
        <fullName evidence="2">BPTI/Kunitz inhibitor domain-containing protein</fullName>
    </recommendedName>
</protein>
<dbReference type="PANTHER" id="PTHR47248:SF7">
    <property type="entry name" value="BPTI_KUNITZ INHIBITOR DOMAIN-CONTAINING PROTEIN"/>
    <property type="match status" value="1"/>
</dbReference>
<evidence type="ECO:0000256" key="1">
    <source>
        <dbReference type="SAM" id="SignalP"/>
    </source>
</evidence>
<feature type="chain" id="PRO_5035913346" description="BPTI/Kunitz inhibitor domain-containing protein" evidence="1">
    <location>
        <begin position="18"/>
        <end position="343"/>
    </location>
</feature>
<dbReference type="AlphaFoldDB" id="A0A8S1EA07"/>
<feature type="signal peptide" evidence="1">
    <location>
        <begin position="1"/>
        <end position="17"/>
    </location>
</feature>
<dbReference type="OrthoDB" id="5860548at2759"/>
<dbReference type="InterPro" id="IPR020901">
    <property type="entry name" value="Prtase_inh_Kunz-CS"/>
</dbReference>
<dbReference type="InterPro" id="IPR036880">
    <property type="entry name" value="Kunitz_BPTI_sf"/>
</dbReference>
<feature type="domain" description="BPTI/Kunitz inhibitor" evidence="2">
    <location>
        <begin position="213"/>
        <end position="261"/>
    </location>
</feature>
<dbReference type="SUPFAM" id="SSF57362">
    <property type="entry name" value="BPTI-like"/>
    <property type="match status" value="2"/>
</dbReference>
<gene>
    <name evidence="3" type="ORF">CBOVIS_LOCUS353</name>
</gene>
<proteinExistence type="predicted"/>
<dbReference type="PROSITE" id="PS50279">
    <property type="entry name" value="BPTI_KUNITZ_2"/>
    <property type="match status" value="2"/>
</dbReference>
<dbReference type="InterPro" id="IPR002223">
    <property type="entry name" value="Kunitz_BPTI"/>
</dbReference>
<evidence type="ECO:0000259" key="2">
    <source>
        <dbReference type="PROSITE" id="PS50279"/>
    </source>
</evidence>